<evidence type="ECO:0000259" key="2">
    <source>
        <dbReference type="Pfam" id="PF09834"/>
    </source>
</evidence>
<proteinExistence type="predicted"/>
<name>A0A2P1NH33_9BURK</name>
<dbReference type="OrthoDB" id="9133582at2"/>
<dbReference type="AlphaFoldDB" id="A0A2P1NH33"/>
<dbReference type="InterPro" id="IPR018638">
    <property type="entry name" value="DUF2061_membrane"/>
</dbReference>
<feature type="transmembrane region" description="Helical" evidence="1">
    <location>
        <begin position="21"/>
        <end position="42"/>
    </location>
</feature>
<keyword evidence="4" id="KW-1185">Reference proteome</keyword>
<dbReference type="Proteomes" id="UP000241829">
    <property type="component" value="Chromosome"/>
</dbReference>
<keyword evidence="1" id="KW-0812">Transmembrane</keyword>
<accession>A0A2P1NH33</accession>
<evidence type="ECO:0000313" key="4">
    <source>
        <dbReference type="Proteomes" id="UP000241829"/>
    </source>
</evidence>
<keyword evidence="1" id="KW-1133">Transmembrane helix</keyword>
<dbReference type="EMBL" id="CP027792">
    <property type="protein sequence ID" value="AVP56353.1"/>
    <property type="molecule type" value="Genomic_DNA"/>
</dbReference>
<dbReference type="RefSeq" id="WP_106844914.1">
    <property type="nucleotide sequence ID" value="NZ_CP027792.1"/>
</dbReference>
<protein>
    <recommendedName>
        <fullName evidence="2">DUF2061 domain-containing protein</fullName>
    </recommendedName>
</protein>
<dbReference type="Pfam" id="PF09834">
    <property type="entry name" value="DUF2061"/>
    <property type="match status" value="1"/>
</dbReference>
<organism evidence="3 4">
    <name type="scientific">Pulveribacter suum</name>
    <dbReference type="NCBI Taxonomy" id="2116657"/>
    <lineage>
        <taxon>Bacteria</taxon>
        <taxon>Pseudomonadati</taxon>
        <taxon>Pseudomonadota</taxon>
        <taxon>Betaproteobacteria</taxon>
        <taxon>Burkholderiales</taxon>
        <taxon>Comamonadaceae</taxon>
        <taxon>Pulveribacter</taxon>
    </lineage>
</organism>
<gene>
    <name evidence="3" type="ORF">C7H73_00830</name>
</gene>
<keyword evidence="1" id="KW-0472">Membrane</keyword>
<evidence type="ECO:0000256" key="1">
    <source>
        <dbReference type="SAM" id="Phobius"/>
    </source>
</evidence>
<feature type="domain" description="DUF2061" evidence="2">
    <location>
        <begin position="15"/>
        <end position="66"/>
    </location>
</feature>
<reference evidence="4" key="1">
    <citation type="submission" date="2018-03" db="EMBL/GenBank/DDBJ databases">
        <title>Genome sequencing of Melaminivora sp. strain SC2-7.</title>
        <authorList>
            <person name="Kim S.-J."/>
            <person name="Heo J."/>
            <person name="Ahn J.-H."/>
            <person name="Kwon S.-W."/>
        </authorList>
    </citation>
    <scope>NUCLEOTIDE SEQUENCE [LARGE SCALE GENOMIC DNA]</scope>
    <source>
        <strain evidence="4">SC2-7</strain>
    </source>
</reference>
<sequence>MSRIRTALQHNRLTLMKTASYYVIHICVAATVAYLVTGNLLASLTLSLLEPTVQAFAFFFHEKTWERTLRRRTAGVQARSSSSVPAMS</sequence>
<dbReference type="KEGG" id="melm:C7H73_00830"/>
<evidence type="ECO:0000313" key="3">
    <source>
        <dbReference type="EMBL" id="AVP56353.1"/>
    </source>
</evidence>